<reference evidence="1" key="1">
    <citation type="submission" date="2021-01" db="EMBL/GenBank/DDBJ databases">
        <title>Genome sequence of strain Noviherbaspirillum sp. DKR-6.</title>
        <authorList>
            <person name="Chaudhary D.K."/>
        </authorList>
    </citation>
    <scope>NUCLEOTIDE SEQUENCE</scope>
    <source>
        <strain evidence="1">DKR-6</strain>
    </source>
</reference>
<sequence length="72" mass="7916">MKTLMIKDLHVTHEPDYEAKPGIRPLSPEQLKLIHGGRTVSATVDGRPGGTVNDFDINMAIFEGRISGPYLL</sequence>
<dbReference type="Proteomes" id="UP000622890">
    <property type="component" value="Unassembled WGS sequence"/>
</dbReference>
<keyword evidence="2" id="KW-1185">Reference proteome</keyword>
<name>A0A934SUM9_9BURK</name>
<protein>
    <submittedName>
        <fullName evidence="1">Uncharacterized protein</fullName>
    </submittedName>
</protein>
<comment type="caution">
    <text evidence="1">The sequence shown here is derived from an EMBL/GenBank/DDBJ whole genome shotgun (WGS) entry which is preliminary data.</text>
</comment>
<accession>A0A934SUM9</accession>
<organism evidence="1 2">
    <name type="scientific">Noviherbaspirillum pedocola</name>
    <dbReference type="NCBI Taxonomy" id="2801341"/>
    <lineage>
        <taxon>Bacteria</taxon>
        <taxon>Pseudomonadati</taxon>
        <taxon>Pseudomonadota</taxon>
        <taxon>Betaproteobacteria</taxon>
        <taxon>Burkholderiales</taxon>
        <taxon>Oxalobacteraceae</taxon>
        <taxon>Noviherbaspirillum</taxon>
    </lineage>
</organism>
<evidence type="ECO:0000313" key="2">
    <source>
        <dbReference type="Proteomes" id="UP000622890"/>
    </source>
</evidence>
<gene>
    <name evidence="1" type="ORF">JJB74_12750</name>
</gene>
<dbReference type="EMBL" id="JAEPBG010000004">
    <property type="protein sequence ID" value="MBK4735486.1"/>
    <property type="molecule type" value="Genomic_DNA"/>
</dbReference>
<dbReference type="AlphaFoldDB" id="A0A934SUM9"/>
<dbReference type="RefSeq" id="WP_200592237.1">
    <property type="nucleotide sequence ID" value="NZ_JAEPBG010000004.1"/>
</dbReference>
<evidence type="ECO:0000313" key="1">
    <source>
        <dbReference type="EMBL" id="MBK4735486.1"/>
    </source>
</evidence>
<proteinExistence type="predicted"/>